<name>A0A2K3K9N8_TRIPR</name>
<evidence type="ECO:0000313" key="1">
    <source>
        <dbReference type="EMBL" id="PNX63007.1"/>
    </source>
</evidence>
<comment type="caution">
    <text evidence="1">The sequence shown here is derived from an EMBL/GenBank/DDBJ whole genome shotgun (WGS) entry which is preliminary data.</text>
</comment>
<protein>
    <submittedName>
        <fullName evidence="1">Uncharacterized protein</fullName>
    </submittedName>
</protein>
<reference evidence="1 2" key="2">
    <citation type="journal article" date="2017" name="Front. Plant Sci.">
        <title>Gene Classification and Mining of Molecular Markers Useful in Red Clover (Trifolium pratense) Breeding.</title>
        <authorList>
            <person name="Istvanek J."/>
            <person name="Dluhosova J."/>
            <person name="Dluhos P."/>
            <person name="Patkova L."/>
            <person name="Nedelnik J."/>
            <person name="Repkova J."/>
        </authorList>
    </citation>
    <scope>NUCLEOTIDE SEQUENCE [LARGE SCALE GENOMIC DNA]</scope>
    <source>
        <strain evidence="2">cv. Tatra</strain>
        <tissue evidence="1">Young leaves</tissue>
    </source>
</reference>
<dbReference type="Proteomes" id="UP000236291">
    <property type="component" value="Unassembled WGS sequence"/>
</dbReference>
<accession>A0A2K3K9N8</accession>
<sequence length="43" mass="4755">MPMEQGPKHRCQQSKVSKVLQKGDIDIIFDLAGEDGGANQEQQ</sequence>
<proteinExistence type="predicted"/>
<dbReference type="EMBL" id="ASHM01151795">
    <property type="protein sequence ID" value="PNX63007.1"/>
    <property type="molecule type" value="Genomic_DNA"/>
</dbReference>
<feature type="non-terminal residue" evidence="1">
    <location>
        <position position="43"/>
    </location>
</feature>
<dbReference type="AlphaFoldDB" id="A0A2K3K9N8"/>
<organism evidence="1 2">
    <name type="scientific">Trifolium pratense</name>
    <name type="common">Red clover</name>
    <dbReference type="NCBI Taxonomy" id="57577"/>
    <lineage>
        <taxon>Eukaryota</taxon>
        <taxon>Viridiplantae</taxon>
        <taxon>Streptophyta</taxon>
        <taxon>Embryophyta</taxon>
        <taxon>Tracheophyta</taxon>
        <taxon>Spermatophyta</taxon>
        <taxon>Magnoliopsida</taxon>
        <taxon>eudicotyledons</taxon>
        <taxon>Gunneridae</taxon>
        <taxon>Pentapetalae</taxon>
        <taxon>rosids</taxon>
        <taxon>fabids</taxon>
        <taxon>Fabales</taxon>
        <taxon>Fabaceae</taxon>
        <taxon>Papilionoideae</taxon>
        <taxon>50 kb inversion clade</taxon>
        <taxon>NPAAA clade</taxon>
        <taxon>Hologalegina</taxon>
        <taxon>IRL clade</taxon>
        <taxon>Trifolieae</taxon>
        <taxon>Trifolium</taxon>
    </lineage>
</organism>
<evidence type="ECO:0000313" key="2">
    <source>
        <dbReference type="Proteomes" id="UP000236291"/>
    </source>
</evidence>
<gene>
    <name evidence="1" type="ORF">L195_g061407</name>
</gene>
<reference evidence="1 2" key="1">
    <citation type="journal article" date="2014" name="Am. J. Bot.">
        <title>Genome assembly and annotation for red clover (Trifolium pratense; Fabaceae).</title>
        <authorList>
            <person name="Istvanek J."/>
            <person name="Jaros M."/>
            <person name="Krenek A."/>
            <person name="Repkova J."/>
        </authorList>
    </citation>
    <scope>NUCLEOTIDE SEQUENCE [LARGE SCALE GENOMIC DNA]</scope>
    <source>
        <strain evidence="2">cv. Tatra</strain>
        <tissue evidence="1">Young leaves</tissue>
    </source>
</reference>